<dbReference type="Gene3D" id="2.170.15.10">
    <property type="entry name" value="Proaerolysin, chain A, domain 3"/>
    <property type="match status" value="1"/>
</dbReference>
<dbReference type="EMBL" id="JACOOI010000010">
    <property type="protein sequence ID" value="MBC5643471.1"/>
    <property type="molecule type" value="Genomic_DNA"/>
</dbReference>
<dbReference type="RefSeq" id="WP_186959456.1">
    <property type="nucleotide sequence ID" value="NZ_JACOOI010000010.1"/>
</dbReference>
<evidence type="ECO:0000313" key="1">
    <source>
        <dbReference type="EMBL" id="MBC5643471.1"/>
    </source>
</evidence>
<sequence length="419" mass="48024">MKKNITFSYILGILIILIINSCSNEVLDNSNNVMQYNKIQTKAVTLDPPLDYLNDLQGIPINIYLPPGASGVGKKYLSANNKDNNLLASDQDSGSGQERWILHNLSSNNENRFSIKPQTGKFHYISAWQDPNDKEEIYLYMQNDEYPAYDNEFTGWRFIPVDNKFLIESATSPKRWLTVWYGFYWVNYVLPPTPINNIECRFDIEPINEFILNDIEYKSLNNSDQIIGENYPIVSYPLENYTDIPMTQTIQSVANYSEKSTFYEMEGRSSTSTLKIDANFSINVPKIIKILNFSGTVSYTKSSTDSYQVTTGREESKSYTLTRTISMEVPPHYNLYIVTTSKKFKPKAKYVGHFYSSELGKTIRMSGNWEGEQFYELKVQAFDNAGKLLGNFNENGTFIPTNTIEKMDIEAIKQSIAKK</sequence>
<name>A0ABR7E138_9BACT</name>
<proteinExistence type="predicted"/>
<organism evidence="1 2">
    <name type="scientific">Parabacteroides segnis</name>
    <dbReference type="NCBI Taxonomy" id="2763058"/>
    <lineage>
        <taxon>Bacteria</taxon>
        <taxon>Pseudomonadati</taxon>
        <taxon>Bacteroidota</taxon>
        <taxon>Bacteroidia</taxon>
        <taxon>Bacteroidales</taxon>
        <taxon>Tannerellaceae</taxon>
        <taxon>Parabacteroides</taxon>
    </lineage>
</organism>
<protein>
    <submittedName>
        <fullName evidence="1">Uncharacterized protein</fullName>
    </submittedName>
</protein>
<accession>A0ABR7E138</accession>
<comment type="caution">
    <text evidence="1">The sequence shown here is derived from an EMBL/GenBank/DDBJ whole genome shotgun (WGS) entry which is preliminary data.</text>
</comment>
<reference evidence="1 2" key="1">
    <citation type="submission" date="2020-08" db="EMBL/GenBank/DDBJ databases">
        <title>Genome public.</title>
        <authorList>
            <person name="Liu C."/>
            <person name="Sun Q."/>
        </authorList>
    </citation>
    <scope>NUCLEOTIDE SEQUENCE [LARGE SCALE GENOMIC DNA]</scope>
    <source>
        <strain evidence="1 2">BX2</strain>
    </source>
</reference>
<dbReference type="Proteomes" id="UP000644010">
    <property type="component" value="Unassembled WGS sequence"/>
</dbReference>
<gene>
    <name evidence="1" type="ORF">H8S77_11290</name>
</gene>
<keyword evidence="2" id="KW-1185">Reference proteome</keyword>
<dbReference type="SUPFAM" id="SSF56973">
    <property type="entry name" value="Aerolisin/ETX pore-forming domain"/>
    <property type="match status" value="1"/>
</dbReference>
<evidence type="ECO:0000313" key="2">
    <source>
        <dbReference type="Proteomes" id="UP000644010"/>
    </source>
</evidence>